<gene>
    <name evidence="2" type="ORF">HaLaN_01606</name>
</gene>
<protein>
    <submittedName>
        <fullName evidence="2">Uncharacterized protein</fullName>
    </submittedName>
</protein>
<evidence type="ECO:0000313" key="3">
    <source>
        <dbReference type="Proteomes" id="UP000485058"/>
    </source>
</evidence>
<sequence>MPDTCDLRDTSHHYKALKSRVVELKKQQQAIVRNAQCLEQAESAELLEQRLHYEGSIKSLEEQMAGMQQQLKQTLDRSAKLRQHCERDKKAMQARVDTVTKTLESIESEHCRKTSELAQQHALQIQHLTERLEREKQQLVRGGCWEMPPHLT</sequence>
<keyword evidence="3" id="KW-1185">Reference proteome</keyword>
<dbReference type="EMBL" id="BLLF01000061">
    <property type="protein sequence ID" value="GFH06890.1"/>
    <property type="molecule type" value="Genomic_DNA"/>
</dbReference>
<keyword evidence="1" id="KW-0175">Coiled coil</keyword>
<name>A0A699Y9S1_HAELA</name>
<comment type="caution">
    <text evidence="2">The sequence shown here is derived from an EMBL/GenBank/DDBJ whole genome shotgun (WGS) entry which is preliminary data.</text>
</comment>
<proteinExistence type="predicted"/>
<accession>A0A699Y9S1</accession>
<dbReference type="Proteomes" id="UP000485058">
    <property type="component" value="Unassembled WGS sequence"/>
</dbReference>
<feature type="coiled-coil region" evidence="1">
    <location>
        <begin position="43"/>
        <end position="138"/>
    </location>
</feature>
<reference evidence="2 3" key="1">
    <citation type="submission" date="2020-02" db="EMBL/GenBank/DDBJ databases">
        <title>Draft genome sequence of Haematococcus lacustris strain NIES-144.</title>
        <authorList>
            <person name="Morimoto D."/>
            <person name="Nakagawa S."/>
            <person name="Yoshida T."/>
            <person name="Sawayama S."/>
        </authorList>
    </citation>
    <scope>NUCLEOTIDE SEQUENCE [LARGE SCALE GENOMIC DNA]</scope>
    <source>
        <strain evidence="2 3">NIES-144</strain>
    </source>
</reference>
<evidence type="ECO:0000313" key="2">
    <source>
        <dbReference type="EMBL" id="GFH06890.1"/>
    </source>
</evidence>
<evidence type="ECO:0000256" key="1">
    <source>
        <dbReference type="SAM" id="Coils"/>
    </source>
</evidence>
<dbReference type="AlphaFoldDB" id="A0A699Y9S1"/>
<organism evidence="2 3">
    <name type="scientific">Haematococcus lacustris</name>
    <name type="common">Green alga</name>
    <name type="synonym">Haematococcus pluvialis</name>
    <dbReference type="NCBI Taxonomy" id="44745"/>
    <lineage>
        <taxon>Eukaryota</taxon>
        <taxon>Viridiplantae</taxon>
        <taxon>Chlorophyta</taxon>
        <taxon>core chlorophytes</taxon>
        <taxon>Chlorophyceae</taxon>
        <taxon>CS clade</taxon>
        <taxon>Chlamydomonadales</taxon>
        <taxon>Haematococcaceae</taxon>
        <taxon>Haematococcus</taxon>
    </lineage>
</organism>